<dbReference type="PANTHER" id="PTHR43861">
    <property type="entry name" value="TRANS-ACONITATE 2-METHYLTRANSFERASE-RELATED"/>
    <property type="match status" value="1"/>
</dbReference>
<dbReference type="EMBL" id="LCRB01000001">
    <property type="protein sequence ID" value="KKW27116.1"/>
    <property type="molecule type" value="Genomic_DNA"/>
</dbReference>
<dbReference type="GO" id="GO:0032259">
    <property type="term" value="P:methylation"/>
    <property type="evidence" value="ECO:0007669"/>
    <property type="project" value="UniProtKB-KW"/>
</dbReference>
<dbReference type="SUPFAM" id="SSF53335">
    <property type="entry name" value="S-adenosyl-L-methionine-dependent methyltransferases"/>
    <property type="match status" value="1"/>
</dbReference>
<dbReference type="Proteomes" id="UP000034913">
    <property type="component" value="Unassembled WGS sequence"/>
</dbReference>
<dbReference type="Pfam" id="PF13489">
    <property type="entry name" value="Methyltransf_23"/>
    <property type="match status" value="1"/>
</dbReference>
<dbReference type="CDD" id="cd02440">
    <property type="entry name" value="AdoMet_MTases"/>
    <property type="match status" value="1"/>
</dbReference>
<dbReference type="InterPro" id="IPR029063">
    <property type="entry name" value="SAM-dependent_MTases_sf"/>
</dbReference>
<accession>A0A0G1X814</accession>
<proteinExistence type="predicted"/>
<keyword evidence="1" id="KW-0489">Methyltransferase</keyword>
<sequence length="289" mass="33369">MTCPICKDARHQTIWTKGRFSQRLTNVVCLNCGLVFVDPPVSLPADFYHEDYRRQYVGQAVLSPDIAVRRQRDAERRWRYLADRLPHLLPSRGLEIGCSSGHFLRVLTDHGWQSFGIDPDRSYTEYGRSHLGLTNLTTGLFTGAEFENEQFGLVAMFHTLEHIPDPVLLLNHVHRRLVNGGILFLEVPDVERPYFGDFDFFFQAAHPFSFSPSSLGNLLLMTGFELIRIDHHQNFMLALARKVSAGQAPVADPKIARDLLRRLKWWRIGYWVLFRWAKAIKRLGARNRL</sequence>
<dbReference type="GO" id="GO:0008168">
    <property type="term" value="F:methyltransferase activity"/>
    <property type="evidence" value="ECO:0007669"/>
    <property type="project" value="UniProtKB-KW"/>
</dbReference>
<comment type="caution">
    <text evidence="1">The sequence shown here is derived from an EMBL/GenBank/DDBJ whole genome shotgun (WGS) entry which is preliminary data.</text>
</comment>
<evidence type="ECO:0000313" key="2">
    <source>
        <dbReference type="Proteomes" id="UP000034913"/>
    </source>
</evidence>
<dbReference type="Gene3D" id="3.40.50.150">
    <property type="entry name" value="Vaccinia Virus protein VP39"/>
    <property type="match status" value="1"/>
</dbReference>
<gene>
    <name evidence="1" type="ORF">VF00_C0001G0051</name>
</gene>
<protein>
    <submittedName>
        <fullName evidence="1">Methyltransferase family protein</fullName>
    </submittedName>
</protein>
<dbReference type="AlphaFoldDB" id="A0A0G1X814"/>
<organism evidence="1 2">
    <name type="scientific">candidate division Kazan bacterium GW2011_GWB1_52_7</name>
    <dbReference type="NCBI Taxonomy" id="1620414"/>
    <lineage>
        <taxon>Bacteria</taxon>
        <taxon>Bacteria division Kazan-3B-28</taxon>
    </lineage>
</organism>
<evidence type="ECO:0000313" key="1">
    <source>
        <dbReference type="EMBL" id="KKW27116.1"/>
    </source>
</evidence>
<reference evidence="1 2" key="1">
    <citation type="journal article" date="2015" name="Nature">
        <title>rRNA introns, odd ribosomes, and small enigmatic genomes across a large radiation of phyla.</title>
        <authorList>
            <person name="Brown C.T."/>
            <person name="Hug L.A."/>
            <person name="Thomas B.C."/>
            <person name="Sharon I."/>
            <person name="Castelle C.J."/>
            <person name="Singh A."/>
            <person name="Wilkins M.J."/>
            <person name="Williams K.H."/>
            <person name="Banfield J.F."/>
        </authorList>
    </citation>
    <scope>NUCLEOTIDE SEQUENCE [LARGE SCALE GENOMIC DNA]</scope>
</reference>
<keyword evidence="1" id="KW-0808">Transferase</keyword>
<name>A0A0G1X814_UNCK3</name>